<feature type="domain" description="CCHC-type" evidence="2">
    <location>
        <begin position="335"/>
        <end position="351"/>
    </location>
</feature>
<evidence type="ECO:0000256" key="1">
    <source>
        <dbReference type="SAM" id="MobiDB-lite"/>
    </source>
</evidence>
<feature type="region of interest" description="Disordered" evidence="1">
    <location>
        <begin position="170"/>
        <end position="302"/>
    </location>
</feature>
<dbReference type="Proteomes" id="UP000019487">
    <property type="component" value="Unassembled WGS sequence"/>
</dbReference>
<gene>
    <name evidence="3" type="ORF">SBOR_5285</name>
</gene>
<evidence type="ECO:0000259" key="2">
    <source>
        <dbReference type="SMART" id="SM00343"/>
    </source>
</evidence>
<accession>W9CES8</accession>
<dbReference type="InterPro" id="IPR001878">
    <property type="entry name" value="Znf_CCHC"/>
</dbReference>
<feature type="domain" description="CCHC-type" evidence="2">
    <location>
        <begin position="64"/>
        <end position="80"/>
    </location>
</feature>
<feature type="compositionally biased region" description="Low complexity" evidence="1">
    <location>
        <begin position="10"/>
        <end position="30"/>
    </location>
</feature>
<dbReference type="EMBL" id="AYSA01000255">
    <property type="protein sequence ID" value="ESZ94341.1"/>
    <property type="molecule type" value="Genomic_DNA"/>
</dbReference>
<dbReference type="GO" id="GO:0003676">
    <property type="term" value="F:nucleic acid binding"/>
    <property type="evidence" value="ECO:0007669"/>
    <property type="project" value="InterPro"/>
</dbReference>
<comment type="caution">
    <text evidence="3">The sequence shown here is derived from an EMBL/GenBank/DDBJ whole genome shotgun (WGS) entry which is preliminary data.</text>
</comment>
<keyword evidence="4" id="KW-1185">Reference proteome</keyword>
<organism evidence="3 4">
    <name type="scientific">Sclerotinia borealis (strain F-4128)</name>
    <dbReference type="NCBI Taxonomy" id="1432307"/>
    <lineage>
        <taxon>Eukaryota</taxon>
        <taxon>Fungi</taxon>
        <taxon>Dikarya</taxon>
        <taxon>Ascomycota</taxon>
        <taxon>Pezizomycotina</taxon>
        <taxon>Leotiomycetes</taxon>
        <taxon>Helotiales</taxon>
        <taxon>Sclerotiniaceae</taxon>
        <taxon>Sclerotinia</taxon>
    </lineage>
</organism>
<proteinExistence type="predicted"/>
<protein>
    <recommendedName>
        <fullName evidence="2">CCHC-type domain-containing protein</fullName>
    </recommendedName>
</protein>
<sequence>MAKNGKGKKNNSNGGANNGGSSPKQNNNGGNNKGNNGGNKNRKGSNDGNGGNQEKGKVPEHLIDCRICNRKYHWESNCRENPLGIGKRNKESLDCRVCNGNHWEDQCRTLKGENGGNSNNNGGKGGSSNSGKCLAPNGEDISAHLPNGKFPSRPCSKFKVAAHWNIACEKDGFDPVKNPNPGGKKNDNEKMGVRFPDDESSGPIGSAYNEYHSDQDGMGDNPADTYKPLPDTRYGWENGLPFGGTQGQQGQSPKHSPQLPPVNFIPRQKQTQDDPNPKGTPYSPYNPNGQTNSHQPDYMPNSARRSYLTQPATANTEHPEHPDSDVDRAQWRSHNCGTCKELGHKTNDCATHLWLLPTKHPNWRPHSDLHHPSNAVYPRPNGYWKGNPMRVPSKNTYIWPHPQNTHQGRYWGENDVELGGVKDVWIDQDDSEGDRQLRWGMPPGGCGGVENGNLCQFDVDGDLVMVDILDLEWRRWQSKEKKLIKEQAKKPWWLGGPMDF</sequence>
<feature type="region of interest" description="Disordered" evidence="1">
    <location>
        <begin position="1"/>
        <end position="57"/>
    </location>
</feature>
<feature type="compositionally biased region" description="Basic and acidic residues" evidence="1">
    <location>
        <begin position="184"/>
        <end position="197"/>
    </location>
</feature>
<feature type="region of interest" description="Disordered" evidence="1">
    <location>
        <begin position="111"/>
        <end position="135"/>
    </location>
</feature>
<dbReference type="SMART" id="SM00343">
    <property type="entry name" value="ZnF_C2HC"/>
    <property type="match status" value="2"/>
</dbReference>
<dbReference type="AlphaFoldDB" id="W9CES8"/>
<dbReference type="GO" id="GO:0008270">
    <property type="term" value="F:zinc ion binding"/>
    <property type="evidence" value="ECO:0007669"/>
    <property type="project" value="InterPro"/>
</dbReference>
<dbReference type="HOGENOM" id="CLU_546257_0_0_1"/>
<evidence type="ECO:0000313" key="4">
    <source>
        <dbReference type="Proteomes" id="UP000019487"/>
    </source>
</evidence>
<dbReference type="OrthoDB" id="3553462at2759"/>
<name>W9CES8_SCLBF</name>
<evidence type="ECO:0000313" key="3">
    <source>
        <dbReference type="EMBL" id="ESZ94341.1"/>
    </source>
</evidence>
<feature type="compositionally biased region" description="Polar residues" evidence="1">
    <location>
        <begin position="283"/>
        <end position="295"/>
    </location>
</feature>
<reference evidence="3 4" key="1">
    <citation type="journal article" date="2014" name="Genome Announc.">
        <title>Draft genome sequence of Sclerotinia borealis, a psychrophilic plant pathogenic fungus.</title>
        <authorList>
            <person name="Mardanov A.V."/>
            <person name="Beletsky A.V."/>
            <person name="Kadnikov V.V."/>
            <person name="Ignatov A.N."/>
            <person name="Ravin N.V."/>
        </authorList>
    </citation>
    <scope>NUCLEOTIDE SEQUENCE [LARGE SCALE GENOMIC DNA]</scope>
    <source>
        <strain evidence="4">F-4157</strain>
    </source>
</reference>